<organism evidence="1 2">
    <name type="scientific">Ceraceosorus bombacis</name>
    <dbReference type="NCBI Taxonomy" id="401625"/>
    <lineage>
        <taxon>Eukaryota</taxon>
        <taxon>Fungi</taxon>
        <taxon>Dikarya</taxon>
        <taxon>Basidiomycota</taxon>
        <taxon>Ustilaginomycotina</taxon>
        <taxon>Exobasidiomycetes</taxon>
        <taxon>Ceraceosorales</taxon>
        <taxon>Ceraceosoraceae</taxon>
        <taxon>Ceraceosorus</taxon>
    </lineage>
</organism>
<dbReference type="Proteomes" id="UP000054845">
    <property type="component" value="Unassembled WGS sequence"/>
</dbReference>
<dbReference type="EMBL" id="CCYA01000272">
    <property type="protein sequence ID" value="CEH15843.1"/>
    <property type="molecule type" value="Genomic_DNA"/>
</dbReference>
<evidence type="ECO:0000313" key="2">
    <source>
        <dbReference type="Proteomes" id="UP000054845"/>
    </source>
</evidence>
<proteinExistence type="predicted"/>
<dbReference type="AlphaFoldDB" id="A0A0P1BHY6"/>
<dbReference type="OrthoDB" id="10430167at2759"/>
<accession>A0A0P1BHY6</accession>
<sequence>MNRSLRLADLGKLSGTPVASGGGKLAQCRSSAQPIHCIHIWARFLLSLALLAVYIGSCIAQPIQEMSSTSSDATTMQQAEAFHLDDLLRTFKLQLADVKASNPDWASNGSGTFCGSITRRGEGLRLEFDLIRHELCAG</sequence>
<evidence type="ECO:0000313" key="1">
    <source>
        <dbReference type="EMBL" id="CEH15843.1"/>
    </source>
</evidence>
<protein>
    <submittedName>
        <fullName evidence="1">Uncharacterized protein</fullName>
    </submittedName>
</protein>
<keyword evidence="2" id="KW-1185">Reference proteome</keyword>
<reference evidence="1 2" key="1">
    <citation type="submission" date="2014-09" db="EMBL/GenBank/DDBJ databases">
        <authorList>
            <person name="Magalhaes I.L.F."/>
            <person name="Oliveira U."/>
            <person name="Santos F.R."/>
            <person name="Vidigal T.H.D.A."/>
            <person name="Brescovit A.D."/>
            <person name="Santos A.J."/>
        </authorList>
    </citation>
    <scope>NUCLEOTIDE SEQUENCE [LARGE SCALE GENOMIC DNA]</scope>
</reference>
<name>A0A0P1BHY6_9BASI</name>